<reference evidence="2 3" key="1">
    <citation type="journal article" date="2019" name="Int. J. Syst. Evol. Microbiol.">
        <title>The Global Catalogue of Microorganisms (GCM) 10K type strain sequencing project: providing services to taxonomists for standard genome sequencing and annotation.</title>
        <authorList>
            <consortium name="The Broad Institute Genomics Platform"/>
            <consortium name="The Broad Institute Genome Sequencing Center for Infectious Disease"/>
            <person name="Wu L."/>
            <person name="Ma J."/>
        </authorList>
    </citation>
    <scope>NUCLEOTIDE SEQUENCE [LARGE SCALE GENOMIC DNA]</scope>
    <source>
        <strain evidence="2 3">JCM 9933</strain>
    </source>
</reference>
<gene>
    <name evidence="2" type="ORF">GCM10009416_33700</name>
</gene>
<feature type="compositionally biased region" description="Polar residues" evidence="1">
    <location>
        <begin position="67"/>
        <end position="76"/>
    </location>
</feature>
<dbReference type="Proteomes" id="UP001501588">
    <property type="component" value="Unassembled WGS sequence"/>
</dbReference>
<feature type="region of interest" description="Disordered" evidence="1">
    <location>
        <begin position="55"/>
        <end position="76"/>
    </location>
</feature>
<name>A0ABN1FK83_9PROT</name>
<organism evidence="2 3">
    <name type="scientific">Craurococcus roseus</name>
    <dbReference type="NCBI Taxonomy" id="77585"/>
    <lineage>
        <taxon>Bacteria</taxon>
        <taxon>Pseudomonadati</taxon>
        <taxon>Pseudomonadota</taxon>
        <taxon>Alphaproteobacteria</taxon>
        <taxon>Acetobacterales</taxon>
        <taxon>Acetobacteraceae</taxon>
        <taxon>Craurococcus</taxon>
    </lineage>
</organism>
<proteinExistence type="predicted"/>
<sequence length="76" mass="7837">MLAKVIVVVLALAGVGGIGGGSAYVAYRQGVEDARGLCVLTASEMAAQVAAAMPKPEGNGDFFRGPQQPTRGNRRY</sequence>
<keyword evidence="3" id="KW-1185">Reference proteome</keyword>
<comment type="caution">
    <text evidence="2">The sequence shown here is derived from an EMBL/GenBank/DDBJ whole genome shotgun (WGS) entry which is preliminary data.</text>
</comment>
<protein>
    <submittedName>
        <fullName evidence="2">Uncharacterized protein</fullName>
    </submittedName>
</protein>
<dbReference type="RefSeq" id="WP_343896539.1">
    <property type="nucleotide sequence ID" value="NZ_BAAAFZ010000053.1"/>
</dbReference>
<evidence type="ECO:0000313" key="2">
    <source>
        <dbReference type="EMBL" id="GAA0592562.1"/>
    </source>
</evidence>
<accession>A0ABN1FK83</accession>
<evidence type="ECO:0000256" key="1">
    <source>
        <dbReference type="SAM" id="MobiDB-lite"/>
    </source>
</evidence>
<dbReference type="EMBL" id="BAAAFZ010000053">
    <property type="protein sequence ID" value="GAA0592562.1"/>
    <property type="molecule type" value="Genomic_DNA"/>
</dbReference>
<evidence type="ECO:0000313" key="3">
    <source>
        <dbReference type="Proteomes" id="UP001501588"/>
    </source>
</evidence>